<protein>
    <recommendedName>
        <fullName evidence="4">Leucyl/phenylalanyl-tRNA--protein transferase</fullName>
        <ecNumber evidence="4">2.3.2.6</ecNumber>
    </recommendedName>
    <alternativeName>
        <fullName evidence="4">L/F-transferase</fullName>
    </alternativeName>
    <alternativeName>
        <fullName evidence="4">Leucyltransferase</fullName>
    </alternativeName>
    <alternativeName>
        <fullName evidence="4">Phenyalanyltransferase</fullName>
    </alternativeName>
</protein>
<comment type="function">
    <text evidence="4">Functions in the N-end rule pathway of protein degradation where it conjugates Leu, Phe and, less efficiently, Met from aminoacyl-tRNAs to the N-termini of proteins containing an N-terminal arginine or lysine.</text>
</comment>
<organism evidence="6 7">
    <name type="scientific">Kitasatospora terrestris</name>
    <dbReference type="NCBI Taxonomy" id="258051"/>
    <lineage>
        <taxon>Bacteria</taxon>
        <taxon>Bacillati</taxon>
        <taxon>Actinomycetota</taxon>
        <taxon>Actinomycetes</taxon>
        <taxon>Kitasatosporales</taxon>
        <taxon>Streptomycetaceae</taxon>
        <taxon>Kitasatospora</taxon>
    </lineage>
</organism>
<dbReference type="Gene3D" id="3.40.630.70">
    <property type="entry name" value="Leucyl/phenylalanyl-tRNA-protein transferase, C-terminal domain"/>
    <property type="match status" value="1"/>
</dbReference>
<dbReference type="Pfam" id="PF03588">
    <property type="entry name" value="Leu_Phe_trans"/>
    <property type="match status" value="1"/>
</dbReference>
<comment type="catalytic activity">
    <reaction evidence="4">
        <text>L-phenylalanyl-tRNA(Phe) + an N-terminal L-alpha-aminoacyl-[protein] = an N-terminal L-phenylalanyl-L-alpha-aminoacyl-[protein] + tRNA(Phe)</text>
        <dbReference type="Rhea" id="RHEA:43632"/>
        <dbReference type="Rhea" id="RHEA-COMP:9668"/>
        <dbReference type="Rhea" id="RHEA-COMP:9699"/>
        <dbReference type="Rhea" id="RHEA-COMP:10636"/>
        <dbReference type="Rhea" id="RHEA-COMP:10637"/>
        <dbReference type="ChEBI" id="CHEBI:78442"/>
        <dbReference type="ChEBI" id="CHEBI:78531"/>
        <dbReference type="ChEBI" id="CHEBI:78597"/>
        <dbReference type="ChEBI" id="CHEBI:83561"/>
        <dbReference type="EC" id="2.3.2.6"/>
    </reaction>
</comment>
<dbReference type="InterPro" id="IPR042203">
    <property type="entry name" value="Leu/Phe-tRNA_Trfase_C"/>
</dbReference>
<dbReference type="HAMAP" id="MF_00688">
    <property type="entry name" value="Leu_Phe_trans"/>
    <property type="match status" value="1"/>
</dbReference>
<comment type="caution">
    <text evidence="6">The sequence shown here is derived from an EMBL/GenBank/DDBJ whole genome shotgun (WGS) entry which is preliminary data.</text>
</comment>
<evidence type="ECO:0000313" key="7">
    <source>
        <dbReference type="Proteomes" id="UP001501752"/>
    </source>
</evidence>
<sequence>MTDDPPAHPVTAAGRPEADPAAWWSTVDPARAPADAPAAFCPDLDPRTLLAAYAHGLFPLPAADLYGELLNETRYEPLVAAGAIALHGPGPTSPYTVAWWSPDPRPVIPTATGVPLSRRLRRRLRNSGWTTTADHAFPEVVAACAADRRPRWLTDDLQASLRELHTAGHAHSVEVRDREGELIAGAFGIRVGAVLSLDSMFHRRPDAARVALADLATRFAAAGGHHLDAQWDSPHIRTLGAAPVPRADYLALLRTPHTAGPPDPAPRPAARLAPPEQH</sequence>
<feature type="region of interest" description="Disordered" evidence="5">
    <location>
        <begin position="254"/>
        <end position="278"/>
    </location>
</feature>
<comment type="catalytic activity">
    <reaction evidence="4">
        <text>N-terminal L-lysyl-[protein] + L-leucyl-tRNA(Leu) = N-terminal L-leucyl-L-lysyl-[protein] + tRNA(Leu) + H(+)</text>
        <dbReference type="Rhea" id="RHEA:12340"/>
        <dbReference type="Rhea" id="RHEA-COMP:9613"/>
        <dbReference type="Rhea" id="RHEA-COMP:9622"/>
        <dbReference type="Rhea" id="RHEA-COMP:12670"/>
        <dbReference type="Rhea" id="RHEA-COMP:12671"/>
        <dbReference type="ChEBI" id="CHEBI:15378"/>
        <dbReference type="ChEBI" id="CHEBI:65249"/>
        <dbReference type="ChEBI" id="CHEBI:78442"/>
        <dbReference type="ChEBI" id="CHEBI:78494"/>
        <dbReference type="ChEBI" id="CHEBI:133043"/>
        <dbReference type="EC" id="2.3.2.6"/>
    </reaction>
</comment>
<keyword evidence="7" id="KW-1185">Reference proteome</keyword>
<keyword evidence="1 4" id="KW-0963">Cytoplasm</keyword>
<evidence type="ECO:0000313" key="6">
    <source>
        <dbReference type="EMBL" id="GAA4876365.1"/>
    </source>
</evidence>
<comment type="catalytic activity">
    <reaction evidence="4">
        <text>N-terminal L-arginyl-[protein] + L-leucyl-tRNA(Leu) = N-terminal L-leucyl-L-arginyl-[protein] + tRNA(Leu) + H(+)</text>
        <dbReference type="Rhea" id="RHEA:50416"/>
        <dbReference type="Rhea" id="RHEA-COMP:9613"/>
        <dbReference type="Rhea" id="RHEA-COMP:9622"/>
        <dbReference type="Rhea" id="RHEA-COMP:12672"/>
        <dbReference type="Rhea" id="RHEA-COMP:12673"/>
        <dbReference type="ChEBI" id="CHEBI:15378"/>
        <dbReference type="ChEBI" id="CHEBI:64719"/>
        <dbReference type="ChEBI" id="CHEBI:78442"/>
        <dbReference type="ChEBI" id="CHEBI:78494"/>
        <dbReference type="ChEBI" id="CHEBI:133044"/>
        <dbReference type="EC" id="2.3.2.6"/>
    </reaction>
</comment>
<evidence type="ECO:0000256" key="3">
    <source>
        <dbReference type="ARBA" id="ARBA00023315"/>
    </source>
</evidence>
<reference evidence="7" key="1">
    <citation type="journal article" date="2019" name="Int. J. Syst. Evol. Microbiol.">
        <title>The Global Catalogue of Microorganisms (GCM) 10K type strain sequencing project: providing services to taxonomists for standard genome sequencing and annotation.</title>
        <authorList>
            <consortium name="The Broad Institute Genomics Platform"/>
            <consortium name="The Broad Institute Genome Sequencing Center for Infectious Disease"/>
            <person name="Wu L."/>
            <person name="Ma J."/>
        </authorList>
    </citation>
    <scope>NUCLEOTIDE SEQUENCE [LARGE SCALE GENOMIC DNA]</scope>
    <source>
        <strain evidence="7">JCM 13006</strain>
    </source>
</reference>
<dbReference type="EC" id="2.3.2.6" evidence="4"/>
<accession>A0ABP9EEQ2</accession>
<name>A0ABP9EEQ2_9ACTN</name>
<dbReference type="InterPro" id="IPR016181">
    <property type="entry name" value="Acyl_CoA_acyltransferase"/>
</dbReference>
<dbReference type="RefSeq" id="WP_345700469.1">
    <property type="nucleotide sequence ID" value="NZ_BAABIS010000001.1"/>
</dbReference>
<evidence type="ECO:0000256" key="4">
    <source>
        <dbReference type="HAMAP-Rule" id="MF_00688"/>
    </source>
</evidence>
<dbReference type="GO" id="GO:0016740">
    <property type="term" value="F:transferase activity"/>
    <property type="evidence" value="ECO:0007669"/>
    <property type="project" value="UniProtKB-KW"/>
</dbReference>
<dbReference type="Proteomes" id="UP001501752">
    <property type="component" value="Unassembled WGS sequence"/>
</dbReference>
<evidence type="ECO:0000256" key="5">
    <source>
        <dbReference type="SAM" id="MobiDB-lite"/>
    </source>
</evidence>
<evidence type="ECO:0000256" key="2">
    <source>
        <dbReference type="ARBA" id="ARBA00022679"/>
    </source>
</evidence>
<comment type="subcellular location">
    <subcellularLocation>
        <location evidence="4">Cytoplasm</location>
    </subcellularLocation>
</comment>
<keyword evidence="2 4" id="KW-0808">Transferase</keyword>
<gene>
    <name evidence="4 6" type="primary">aat</name>
    <name evidence="6" type="ORF">GCM10023235_65000</name>
</gene>
<dbReference type="SUPFAM" id="SSF55729">
    <property type="entry name" value="Acyl-CoA N-acyltransferases (Nat)"/>
    <property type="match status" value="1"/>
</dbReference>
<dbReference type="InterPro" id="IPR004616">
    <property type="entry name" value="Leu/Phe-tRNA_Trfase"/>
</dbReference>
<dbReference type="PANTHER" id="PTHR30098">
    <property type="entry name" value="LEUCYL/PHENYLALANYL-TRNA--PROTEIN TRANSFERASE"/>
    <property type="match status" value="1"/>
</dbReference>
<dbReference type="PANTHER" id="PTHR30098:SF2">
    <property type="entry name" value="LEUCYL_PHENYLALANYL-TRNA--PROTEIN TRANSFERASE"/>
    <property type="match status" value="1"/>
</dbReference>
<keyword evidence="3 4" id="KW-0012">Acyltransferase</keyword>
<dbReference type="InterPro" id="IPR042221">
    <property type="entry name" value="Leu/Phe-tRNA_Trfase_N"/>
</dbReference>
<dbReference type="EMBL" id="BAABIS010000001">
    <property type="protein sequence ID" value="GAA4876365.1"/>
    <property type="molecule type" value="Genomic_DNA"/>
</dbReference>
<evidence type="ECO:0000256" key="1">
    <source>
        <dbReference type="ARBA" id="ARBA00022490"/>
    </source>
</evidence>
<comment type="similarity">
    <text evidence="4">Belongs to the L/F-transferase family.</text>
</comment>
<proteinExistence type="inferred from homology"/>
<feature type="compositionally biased region" description="Low complexity" evidence="5">
    <location>
        <begin position="268"/>
        <end position="278"/>
    </location>
</feature>
<dbReference type="Gene3D" id="3.30.70.3550">
    <property type="entry name" value="Leucyl/phenylalanyl-tRNA-protein transferase, N-terminal domain"/>
    <property type="match status" value="1"/>
</dbReference>